<organism evidence="11 12">
    <name type="scientific">Salinivibrio sharmensis</name>
    <dbReference type="NCBI Taxonomy" id="390883"/>
    <lineage>
        <taxon>Bacteria</taxon>
        <taxon>Pseudomonadati</taxon>
        <taxon>Pseudomonadota</taxon>
        <taxon>Gammaproteobacteria</taxon>
        <taxon>Vibrionales</taxon>
        <taxon>Vibrionaceae</taxon>
        <taxon>Salinivibrio</taxon>
    </lineage>
</organism>
<dbReference type="HAMAP" id="MF_00240">
    <property type="entry name" value="LolA"/>
    <property type="match status" value="1"/>
</dbReference>
<evidence type="ECO:0000256" key="2">
    <source>
        <dbReference type="ARBA" id="ARBA00007615"/>
    </source>
</evidence>
<dbReference type="SUPFAM" id="SSF89392">
    <property type="entry name" value="Prokaryotic lipoproteins and lipoprotein localization factors"/>
    <property type="match status" value="1"/>
</dbReference>
<dbReference type="Proteomes" id="UP000188627">
    <property type="component" value="Unassembled WGS sequence"/>
</dbReference>
<dbReference type="RefSeq" id="WP_077771115.1">
    <property type="nucleotide sequence ID" value="NZ_MUFC01000001.1"/>
</dbReference>
<evidence type="ECO:0000256" key="3">
    <source>
        <dbReference type="ARBA" id="ARBA00011245"/>
    </source>
</evidence>
<dbReference type="Gene3D" id="2.50.20.10">
    <property type="entry name" value="Lipoprotein localisation LolA/LolB/LppX"/>
    <property type="match status" value="1"/>
</dbReference>
<comment type="subunit">
    <text evidence="3 10">Monomer.</text>
</comment>
<keyword evidence="7 10" id="KW-0574">Periplasm</keyword>
<keyword evidence="6 10" id="KW-0732">Signal</keyword>
<dbReference type="NCBIfam" id="TIGR00547">
    <property type="entry name" value="lolA"/>
    <property type="match status" value="1"/>
</dbReference>
<evidence type="ECO:0000256" key="5">
    <source>
        <dbReference type="ARBA" id="ARBA00022448"/>
    </source>
</evidence>
<evidence type="ECO:0000256" key="8">
    <source>
        <dbReference type="ARBA" id="ARBA00022927"/>
    </source>
</evidence>
<dbReference type="InterPro" id="IPR029046">
    <property type="entry name" value="LolA/LolB/LppX"/>
</dbReference>
<evidence type="ECO:0000256" key="4">
    <source>
        <dbReference type="ARBA" id="ARBA00014035"/>
    </source>
</evidence>
<keyword evidence="5 10" id="KW-0813">Transport</keyword>
<evidence type="ECO:0000256" key="9">
    <source>
        <dbReference type="ARBA" id="ARBA00023186"/>
    </source>
</evidence>
<sequence precursor="true">MTRFSAVRHVVALISLVVAFTAHAQTQAQQHLMERLNKVDAFSAQFSQTVQSPEGEVIHQAKGRLAIERPNLFNWTTTSPDETIMISDGETLWYYSPFVEQVTAMWLEDATAQTPFVLLTRNQPSDWQAYQITQEADTFTLTPKTTGTIGEFEVTVKPDGTLTGFTVVEQDGQQSQFSLSQFSRQAPASDLFSFTPPDAVMVDDQRQPR</sequence>
<evidence type="ECO:0000256" key="6">
    <source>
        <dbReference type="ARBA" id="ARBA00022729"/>
    </source>
</evidence>
<keyword evidence="12" id="KW-1185">Reference proteome</keyword>
<accession>A0ABX3KL87</accession>
<protein>
    <recommendedName>
        <fullName evidence="4 10">Outer-membrane lipoprotein carrier protein</fullName>
    </recommendedName>
</protein>
<proteinExistence type="inferred from homology"/>
<dbReference type="CDD" id="cd16325">
    <property type="entry name" value="LolA"/>
    <property type="match status" value="1"/>
</dbReference>
<dbReference type="InterPro" id="IPR004564">
    <property type="entry name" value="OM_lipoprot_carrier_LolA-like"/>
</dbReference>
<reference evidence="12" key="1">
    <citation type="submission" date="2017-01" db="EMBL/GenBank/DDBJ databases">
        <title>Draft genome of the species Salinivibrio sharmensis.</title>
        <authorList>
            <person name="Lopez-Hermoso C."/>
            <person name="De La Haba R."/>
            <person name="Sanchez-Porro C."/>
            <person name="Ventosa A."/>
        </authorList>
    </citation>
    <scope>NUCLEOTIDE SEQUENCE [LARGE SCALE GENOMIC DNA]</scope>
    <source>
        <strain evidence="12">CBH463</strain>
    </source>
</reference>
<evidence type="ECO:0000256" key="1">
    <source>
        <dbReference type="ARBA" id="ARBA00004418"/>
    </source>
</evidence>
<feature type="signal peptide" evidence="10">
    <location>
        <begin position="1"/>
        <end position="24"/>
    </location>
</feature>
<evidence type="ECO:0000256" key="10">
    <source>
        <dbReference type="HAMAP-Rule" id="MF_00240"/>
    </source>
</evidence>
<dbReference type="EMBL" id="MUFC01000001">
    <property type="protein sequence ID" value="OOE91027.1"/>
    <property type="molecule type" value="Genomic_DNA"/>
</dbReference>
<comment type="similarity">
    <text evidence="2 10">Belongs to the LolA family.</text>
</comment>
<evidence type="ECO:0000313" key="11">
    <source>
        <dbReference type="EMBL" id="OOE91027.1"/>
    </source>
</evidence>
<dbReference type="PANTHER" id="PTHR35869">
    <property type="entry name" value="OUTER-MEMBRANE LIPOPROTEIN CARRIER PROTEIN"/>
    <property type="match status" value="1"/>
</dbReference>
<gene>
    <name evidence="10" type="primary">lolA</name>
    <name evidence="11" type="ORF">BZG74_00535</name>
</gene>
<keyword evidence="8 10" id="KW-0653">Protein transport</keyword>
<feature type="chain" id="PRO_5044928555" description="Outer-membrane lipoprotein carrier protein" evidence="10">
    <location>
        <begin position="25"/>
        <end position="209"/>
    </location>
</feature>
<keyword evidence="11" id="KW-0449">Lipoprotein</keyword>
<dbReference type="PANTHER" id="PTHR35869:SF1">
    <property type="entry name" value="OUTER-MEMBRANE LIPOPROTEIN CARRIER PROTEIN"/>
    <property type="match status" value="1"/>
</dbReference>
<dbReference type="InterPro" id="IPR018323">
    <property type="entry name" value="OM_lipoprot_carrier_LolA_Pbac"/>
</dbReference>
<evidence type="ECO:0000313" key="12">
    <source>
        <dbReference type="Proteomes" id="UP000188627"/>
    </source>
</evidence>
<comment type="subcellular location">
    <subcellularLocation>
        <location evidence="1 10">Periplasm</location>
    </subcellularLocation>
</comment>
<dbReference type="Pfam" id="PF03548">
    <property type="entry name" value="LolA"/>
    <property type="match status" value="1"/>
</dbReference>
<evidence type="ECO:0000256" key="7">
    <source>
        <dbReference type="ARBA" id="ARBA00022764"/>
    </source>
</evidence>
<comment type="function">
    <text evidence="10">Participates in the translocation of lipoproteins from the inner membrane to the outer membrane. Only forms a complex with a lipoprotein if the residue after the N-terminal Cys is not an aspartate (The Asp acts as a targeting signal to indicate that the lipoprotein should stay in the inner membrane).</text>
</comment>
<comment type="caution">
    <text evidence="11">The sequence shown here is derived from an EMBL/GenBank/DDBJ whole genome shotgun (WGS) entry which is preliminary data.</text>
</comment>
<keyword evidence="9 10" id="KW-0143">Chaperone</keyword>
<name>A0ABX3KL87_9GAMM</name>